<protein>
    <submittedName>
        <fullName evidence="1">Uncharacterized protein</fullName>
    </submittedName>
</protein>
<evidence type="ECO:0000313" key="2">
    <source>
        <dbReference type="Proteomes" id="UP001156660"/>
    </source>
</evidence>
<keyword evidence="2" id="KW-1185">Reference proteome</keyword>
<accession>A0ABQ6APF6</accession>
<proteinExistence type="predicted"/>
<comment type="caution">
    <text evidence="1">The sequence shown here is derived from an EMBL/GenBank/DDBJ whole genome shotgun (WGS) entry which is preliminary data.</text>
</comment>
<reference evidence="2" key="1">
    <citation type="journal article" date="2019" name="Int. J. Syst. Evol. Microbiol.">
        <title>The Global Catalogue of Microorganisms (GCM) 10K type strain sequencing project: providing services to taxonomists for standard genome sequencing and annotation.</title>
        <authorList>
            <consortium name="The Broad Institute Genomics Platform"/>
            <consortium name="The Broad Institute Genome Sequencing Center for Infectious Disease"/>
            <person name="Wu L."/>
            <person name="Ma J."/>
        </authorList>
    </citation>
    <scope>NUCLEOTIDE SEQUENCE [LARGE SCALE GENOMIC DNA]</scope>
    <source>
        <strain evidence="2">NBRC 105001</strain>
    </source>
</reference>
<organism evidence="1 2">
    <name type="scientific">Aliivibrio sifiae</name>
    <dbReference type="NCBI Taxonomy" id="566293"/>
    <lineage>
        <taxon>Bacteria</taxon>
        <taxon>Pseudomonadati</taxon>
        <taxon>Pseudomonadota</taxon>
        <taxon>Gammaproteobacteria</taxon>
        <taxon>Vibrionales</taxon>
        <taxon>Vibrionaceae</taxon>
        <taxon>Aliivibrio</taxon>
    </lineage>
</organism>
<dbReference type="EMBL" id="BSOU01000006">
    <property type="protein sequence ID" value="GLR75794.1"/>
    <property type="molecule type" value="Genomic_DNA"/>
</dbReference>
<dbReference type="Proteomes" id="UP001156660">
    <property type="component" value="Unassembled WGS sequence"/>
</dbReference>
<evidence type="ECO:0000313" key="1">
    <source>
        <dbReference type="EMBL" id="GLR75794.1"/>
    </source>
</evidence>
<name>A0ABQ6APF6_9GAMM</name>
<gene>
    <name evidence="1" type="ORF">GCM10007855_26680</name>
</gene>
<sequence>MPSKSKRRNLSIEKTVIDRLKENSDFKRYFTRCFFVSIKYKPRYSLISR</sequence>